<dbReference type="PANTHER" id="PTHR12349:SF2">
    <property type="entry name" value="PALMITOYLTRANSFERASE ZDHHC8"/>
    <property type="match status" value="1"/>
</dbReference>
<keyword evidence="11" id="KW-1185">Reference proteome</keyword>
<feature type="compositionally biased region" description="Low complexity" evidence="8">
    <location>
        <begin position="254"/>
        <end position="265"/>
    </location>
</feature>
<dbReference type="GO" id="GO:0016020">
    <property type="term" value="C:membrane"/>
    <property type="evidence" value="ECO:0007669"/>
    <property type="project" value="UniProtKB-SubCell"/>
</dbReference>
<feature type="transmembrane region" description="Helical" evidence="7">
    <location>
        <begin position="12"/>
        <end position="32"/>
    </location>
</feature>
<evidence type="ECO:0000256" key="6">
    <source>
        <dbReference type="ARBA" id="ARBA00047790"/>
    </source>
</evidence>
<gene>
    <name evidence="10" type="primary">107367823</name>
</gene>
<evidence type="ECO:0000256" key="8">
    <source>
        <dbReference type="SAM" id="MobiDB-lite"/>
    </source>
</evidence>
<evidence type="ECO:0000313" key="11">
    <source>
        <dbReference type="Proteomes" id="UP000015104"/>
    </source>
</evidence>
<proteinExistence type="inferred from homology"/>
<reference evidence="10" key="2">
    <citation type="submission" date="2015-06" db="UniProtKB">
        <authorList>
            <consortium name="EnsemblMetazoa"/>
        </authorList>
    </citation>
    <scope>IDENTIFICATION</scope>
</reference>
<feature type="region of interest" description="Disordered" evidence="8">
    <location>
        <begin position="402"/>
        <end position="431"/>
    </location>
</feature>
<feature type="region of interest" description="Disordered" evidence="8">
    <location>
        <begin position="248"/>
        <end position="272"/>
    </location>
</feature>
<dbReference type="OrthoDB" id="4096362at2759"/>
<keyword evidence="2 7" id="KW-0812">Transmembrane</keyword>
<sequence>MQFKRLVPAISAWLLLITCTTLFFIFPCQYLQNTYSISITIVQAIISLFVITNFSYATFMDPGVIPKASPDEDVEDDFRAPLFKSVDINGLTIRMKWCCTCQFYRPPRCSHCSVCNNCVETFDHHCPWVNNCIGRRNYRHFFFFLIFLSIHMITILLWCIIYLVDHKGALRERDSIIAIVISAVIIFLIFPIIGLTGFHIILVARGRTTNEQVTGKFQSGFNPFSDGCLSNYCNILCGPVHTRYRSHARKKRSPSISNNGNNSSNGTNRYDKPMQVYVDEGNKLLYAKSPAKSSSVTEISAQSFSPCLKHQSLNNSQTGGLVIYYSPESYTKKSNSDSKFASETELQKLHTSLDSSSMPETDGSFDLNNTSNSGNSSANANLHFAKRPISFIKALENIERAGASRPVTSPAKNHSEDSRQSQYEMNYEISV</sequence>
<dbReference type="Proteomes" id="UP000015104">
    <property type="component" value="Unassembled WGS sequence"/>
</dbReference>
<comment type="subcellular location">
    <subcellularLocation>
        <location evidence="1">Membrane</location>
        <topology evidence="1">Multi-pass membrane protein</topology>
    </subcellularLocation>
</comment>
<dbReference type="EMBL" id="CAEY01000449">
    <property type="status" value="NOT_ANNOTATED_CDS"/>
    <property type="molecule type" value="Genomic_DNA"/>
</dbReference>
<keyword evidence="4 7" id="KW-0472">Membrane</keyword>
<feature type="domain" description="Palmitoyltransferase DHHC" evidence="9">
    <location>
        <begin position="94"/>
        <end position="214"/>
    </location>
</feature>
<dbReference type="HOGENOM" id="CLU_042454_1_1_1"/>
<keyword evidence="7" id="KW-0012">Acyltransferase</keyword>
<reference evidence="11" key="1">
    <citation type="submission" date="2011-08" db="EMBL/GenBank/DDBJ databases">
        <authorList>
            <person name="Rombauts S."/>
        </authorList>
    </citation>
    <scope>NUCLEOTIDE SEQUENCE</scope>
    <source>
        <strain evidence="11">London</strain>
    </source>
</reference>
<dbReference type="STRING" id="32264.T1JRM1"/>
<dbReference type="EC" id="2.3.1.225" evidence="7"/>
<dbReference type="KEGG" id="tut:107367823"/>
<dbReference type="AlphaFoldDB" id="T1JRM1"/>
<feature type="transmembrane region" description="Helical" evidence="7">
    <location>
        <begin position="38"/>
        <end position="59"/>
    </location>
</feature>
<dbReference type="PROSITE" id="PS50216">
    <property type="entry name" value="DHHC"/>
    <property type="match status" value="1"/>
</dbReference>
<comment type="similarity">
    <text evidence="5">Belongs to the DHHC palmitoyltransferase family. ERF2/ZDHHC9 subfamily.</text>
</comment>
<evidence type="ECO:0000256" key="5">
    <source>
        <dbReference type="ARBA" id="ARBA00023463"/>
    </source>
</evidence>
<dbReference type="EnsemblMetazoa" id="tetur01g07370.1">
    <property type="protein sequence ID" value="tetur01g07370.1"/>
    <property type="gene ID" value="tetur01g07370"/>
</dbReference>
<evidence type="ECO:0000256" key="2">
    <source>
        <dbReference type="ARBA" id="ARBA00022692"/>
    </source>
</evidence>
<evidence type="ECO:0000259" key="9">
    <source>
        <dbReference type="Pfam" id="PF01529"/>
    </source>
</evidence>
<evidence type="ECO:0000313" key="10">
    <source>
        <dbReference type="EnsemblMetazoa" id="tetur01g07370.1"/>
    </source>
</evidence>
<evidence type="ECO:0000256" key="1">
    <source>
        <dbReference type="ARBA" id="ARBA00004141"/>
    </source>
</evidence>
<protein>
    <recommendedName>
        <fullName evidence="7">Palmitoyltransferase</fullName>
        <ecNumber evidence="7">2.3.1.225</ecNumber>
    </recommendedName>
</protein>
<feature type="region of interest" description="Disordered" evidence="8">
    <location>
        <begin position="351"/>
        <end position="372"/>
    </location>
</feature>
<feature type="transmembrane region" description="Helical" evidence="7">
    <location>
        <begin position="176"/>
        <end position="202"/>
    </location>
</feature>
<evidence type="ECO:0000256" key="4">
    <source>
        <dbReference type="ARBA" id="ARBA00023136"/>
    </source>
</evidence>
<dbReference type="PANTHER" id="PTHR12349">
    <property type="entry name" value="ANKYRIN REPEAT AND LEM DOMAIN-CONTAINING PROTEIN 2"/>
    <property type="match status" value="1"/>
</dbReference>
<evidence type="ECO:0000256" key="7">
    <source>
        <dbReference type="RuleBase" id="RU079119"/>
    </source>
</evidence>
<accession>T1JRM1</accession>
<dbReference type="InterPro" id="IPR001594">
    <property type="entry name" value="Palmitoyltrfase_DHHC"/>
</dbReference>
<feature type="transmembrane region" description="Helical" evidence="7">
    <location>
        <begin position="141"/>
        <end position="164"/>
    </location>
</feature>
<evidence type="ECO:0000256" key="3">
    <source>
        <dbReference type="ARBA" id="ARBA00022989"/>
    </source>
</evidence>
<organism evidence="10 11">
    <name type="scientific">Tetranychus urticae</name>
    <name type="common">Two-spotted spider mite</name>
    <dbReference type="NCBI Taxonomy" id="32264"/>
    <lineage>
        <taxon>Eukaryota</taxon>
        <taxon>Metazoa</taxon>
        <taxon>Ecdysozoa</taxon>
        <taxon>Arthropoda</taxon>
        <taxon>Chelicerata</taxon>
        <taxon>Arachnida</taxon>
        <taxon>Acari</taxon>
        <taxon>Acariformes</taxon>
        <taxon>Trombidiformes</taxon>
        <taxon>Prostigmata</taxon>
        <taxon>Eleutherengona</taxon>
        <taxon>Raphignathae</taxon>
        <taxon>Tetranychoidea</taxon>
        <taxon>Tetranychidae</taxon>
        <taxon>Tetranychus</taxon>
    </lineage>
</organism>
<dbReference type="eggNOG" id="KOG1311">
    <property type="taxonomic scope" value="Eukaryota"/>
</dbReference>
<name>T1JRM1_TETUR</name>
<dbReference type="GO" id="GO:0019706">
    <property type="term" value="F:protein-cysteine S-palmitoyltransferase activity"/>
    <property type="evidence" value="ECO:0007669"/>
    <property type="project" value="UniProtKB-EC"/>
</dbReference>
<dbReference type="OMA" id="QYEMNYE"/>
<comment type="catalytic activity">
    <reaction evidence="6">
        <text>L-cysteinyl-[protein] + hexadecanoyl-CoA = S-hexadecanoyl-L-cysteinyl-[protein] + CoA</text>
        <dbReference type="Rhea" id="RHEA:36683"/>
        <dbReference type="Rhea" id="RHEA-COMP:10131"/>
        <dbReference type="Rhea" id="RHEA-COMP:11032"/>
        <dbReference type="ChEBI" id="CHEBI:29950"/>
        <dbReference type="ChEBI" id="CHEBI:57287"/>
        <dbReference type="ChEBI" id="CHEBI:57379"/>
        <dbReference type="ChEBI" id="CHEBI:74151"/>
        <dbReference type="EC" id="2.3.1.225"/>
    </reaction>
    <physiologicalReaction direction="left-to-right" evidence="6">
        <dbReference type="Rhea" id="RHEA:36684"/>
    </physiologicalReaction>
</comment>
<keyword evidence="7" id="KW-0808">Transferase</keyword>
<comment type="domain">
    <text evidence="7">The DHHC domain is required for palmitoyltransferase activity.</text>
</comment>
<keyword evidence="3 7" id="KW-1133">Transmembrane helix</keyword>
<dbReference type="Pfam" id="PF01529">
    <property type="entry name" value="DHHC"/>
    <property type="match status" value="1"/>
</dbReference>